<dbReference type="InterPro" id="IPR005467">
    <property type="entry name" value="His_kinase_dom"/>
</dbReference>
<feature type="transmembrane region" description="Helical" evidence="1">
    <location>
        <begin position="42"/>
        <end position="63"/>
    </location>
</feature>
<dbReference type="Pfam" id="PF02518">
    <property type="entry name" value="HATPase_c"/>
    <property type="match status" value="1"/>
</dbReference>
<evidence type="ECO:0000259" key="2">
    <source>
        <dbReference type="PROSITE" id="PS50109"/>
    </source>
</evidence>
<keyword evidence="1" id="KW-0812">Transmembrane</keyword>
<dbReference type="PANTHER" id="PTHR34220:SF9">
    <property type="entry name" value="SIGNAL TRANSDUCTION HISTIDINE KINASE INTERNAL REGION DOMAIN-CONTAINING PROTEIN"/>
    <property type="match status" value="1"/>
</dbReference>
<accession>A0ABX0PB40</accession>
<evidence type="ECO:0000256" key="1">
    <source>
        <dbReference type="SAM" id="Phobius"/>
    </source>
</evidence>
<evidence type="ECO:0000313" key="4">
    <source>
        <dbReference type="Proteomes" id="UP000716322"/>
    </source>
</evidence>
<dbReference type="GO" id="GO:0016301">
    <property type="term" value="F:kinase activity"/>
    <property type="evidence" value="ECO:0007669"/>
    <property type="project" value="UniProtKB-KW"/>
</dbReference>
<evidence type="ECO:0000313" key="3">
    <source>
        <dbReference type="EMBL" id="NIA53823.1"/>
    </source>
</evidence>
<dbReference type="InterPro" id="IPR050640">
    <property type="entry name" value="Bact_2-comp_sensor_kinase"/>
</dbReference>
<dbReference type="InterPro" id="IPR010559">
    <property type="entry name" value="Sig_transdc_His_kin_internal"/>
</dbReference>
<name>A0ABX0PB40_9BURK</name>
<keyword evidence="4" id="KW-1185">Reference proteome</keyword>
<dbReference type="PANTHER" id="PTHR34220">
    <property type="entry name" value="SENSOR HISTIDINE KINASE YPDA"/>
    <property type="match status" value="1"/>
</dbReference>
<gene>
    <name evidence="3" type="ORF">HAV22_09185</name>
</gene>
<proteinExistence type="predicted"/>
<feature type="transmembrane region" description="Helical" evidence="1">
    <location>
        <begin position="69"/>
        <end position="90"/>
    </location>
</feature>
<keyword evidence="3" id="KW-0418">Kinase</keyword>
<dbReference type="Proteomes" id="UP000716322">
    <property type="component" value="Unassembled WGS sequence"/>
</dbReference>
<organism evidence="3 4">
    <name type="scientific">Telluria antibiotica</name>
    <dbReference type="NCBI Taxonomy" id="2717319"/>
    <lineage>
        <taxon>Bacteria</taxon>
        <taxon>Pseudomonadati</taxon>
        <taxon>Pseudomonadota</taxon>
        <taxon>Betaproteobacteria</taxon>
        <taxon>Burkholderiales</taxon>
        <taxon>Oxalobacteraceae</taxon>
        <taxon>Telluria group</taxon>
        <taxon>Telluria</taxon>
    </lineage>
</organism>
<dbReference type="Pfam" id="PF06580">
    <property type="entry name" value="His_kinase"/>
    <property type="match status" value="1"/>
</dbReference>
<feature type="domain" description="Histidine kinase" evidence="2">
    <location>
        <begin position="290"/>
        <end position="382"/>
    </location>
</feature>
<dbReference type="EMBL" id="JAAQOM010000004">
    <property type="protein sequence ID" value="NIA53823.1"/>
    <property type="molecule type" value="Genomic_DNA"/>
</dbReference>
<feature type="transmembrane region" description="Helical" evidence="1">
    <location>
        <begin position="111"/>
        <end position="135"/>
    </location>
</feature>
<keyword evidence="1" id="KW-0472">Membrane</keyword>
<dbReference type="InterPro" id="IPR003594">
    <property type="entry name" value="HATPase_dom"/>
</dbReference>
<dbReference type="Gene3D" id="3.30.565.10">
    <property type="entry name" value="Histidine kinase-like ATPase, C-terminal domain"/>
    <property type="match status" value="1"/>
</dbReference>
<reference evidence="3 4" key="1">
    <citation type="submission" date="2020-03" db="EMBL/GenBank/DDBJ databases">
        <title>Genome sequence of strain Massilia sp. TW-1.</title>
        <authorList>
            <person name="Chaudhary D.K."/>
        </authorList>
    </citation>
    <scope>NUCLEOTIDE SEQUENCE [LARGE SCALE GENOMIC DNA]</scope>
    <source>
        <strain evidence="3 4">TW-1</strain>
    </source>
</reference>
<feature type="transmembrane region" description="Helical" evidence="1">
    <location>
        <begin position="147"/>
        <end position="165"/>
    </location>
</feature>
<protein>
    <submittedName>
        <fullName evidence="3">Histidine kinase</fullName>
    </submittedName>
</protein>
<dbReference type="SUPFAM" id="SSF55874">
    <property type="entry name" value="ATPase domain of HSP90 chaperone/DNA topoisomerase II/histidine kinase"/>
    <property type="match status" value="1"/>
</dbReference>
<dbReference type="InterPro" id="IPR036890">
    <property type="entry name" value="HATPase_C_sf"/>
</dbReference>
<comment type="caution">
    <text evidence="3">The sequence shown here is derived from an EMBL/GenBank/DDBJ whole genome shotgun (WGS) entry which is preliminary data.</text>
</comment>
<dbReference type="PROSITE" id="PS50109">
    <property type="entry name" value="HIS_KIN"/>
    <property type="match status" value="1"/>
</dbReference>
<sequence>MVISWLLNRKDIMPHATDIPSLHPLEIFPPFRRWPRSPQREIVFTIIWDAIVGVVLACVLYVSGSGKPFVPLLAEMLVASNAIGFLIHGMMHVLRRVAPGRTGPAMRAARLLLTACCALVGMAFTDAVMGGGGTFATLLHTGALGRYLPGAGAVALLMAAVLAAGERRVARELEAARQQEQIAEAARLLAEAQLRTLQAQIEPHFLYNTLANVVSLIGPDPDRARHMLERLIDFLRASLSASRAEHATVGAEVDLARAYLDLLTVRMGTRLRFRIDVEPSCRDAVIPPMLIQPLVENAVMHGIEPKVEGGTVVVCARRTDAGLCVEVLDDGAGLVPAAPRPGSGVGLSNLRERLRTLHGNSAQVQLLENQDGGVTSRLILPI</sequence>
<keyword evidence="3" id="KW-0808">Transferase</keyword>
<keyword evidence="1" id="KW-1133">Transmembrane helix</keyword>